<keyword evidence="2 17" id="KW-0813">Transport</keyword>
<keyword evidence="10 17" id="KW-0407">Ion channel</keyword>
<evidence type="ECO:0000259" key="21">
    <source>
        <dbReference type="Pfam" id="PF17655"/>
    </source>
</evidence>
<dbReference type="PRINTS" id="PR01320">
    <property type="entry name" value="KIRCHANNEL"/>
</dbReference>
<dbReference type="Proteomes" id="UP000324632">
    <property type="component" value="Chromosome 24"/>
</dbReference>
<evidence type="ECO:0000313" key="22">
    <source>
        <dbReference type="EMBL" id="KAA0703023.1"/>
    </source>
</evidence>
<feature type="compositionally biased region" description="Basic and acidic residues" evidence="18">
    <location>
        <begin position="71"/>
        <end position="80"/>
    </location>
</feature>
<feature type="region of interest" description="Disordered" evidence="18">
    <location>
        <begin position="27"/>
        <end position="128"/>
    </location>
</feature>
<gene>
    <name evidence="22" type="ORF">E1301_Tti010869</name>
</gene>
<evidence type="ECO:0000256" key="6">
    <source>
        <dbReference type="ARBA" id="ARBA00022958"/>
    </source>
</evidence>
<dbReference type="InterPro" id="IPR041647">
    <property type="entry name" value="IRK_C"/>
</dbReference>
<dbReference type="GO" id="GO:0005886">
    <property type="term" value="C:plasma membrane"/>
    <property type="evidence" value="ECO:0007669"/>
    <property type="project" value="TreeGrafter"/>
</dbReference>
<evidence type="ECO:0000256" key="13">
    <source>
        <dbReference type="ARBA" id="ARBA00062687"/>
    </source>
</evidence>
<comment type="caution">
    <text evidence="22">The sequence shown here is derived from an EMBL/GenBank/DDBJ whole genome shotgun (WGS) entry which is preliminary data.</text>
</comment>
<dbReference type="OrthoDB" id="273257at2759"/>
<reference evidence="22 23" key="1">
    <citation type="journal article" date="2019" name="Mol. Ecol. Resour.">
        <title>Chromosome-level genome assembly of Triplophysa tibetana, a fish adapted to the harsh high-altitude environment of the Tibetan Plateau.</title>
        <authorList>
            <person name="Yang X."/>
            <person name="Liu H."/>
            <person name="Ma Z."/>
            <person name="Zou Y."/>
            <person name="Zou M."/>
            <person name="Mao Y."/>
            <person name="Li X."/>
            <person name="Wang H."/>
            <person name="Chen T."/>
            <person name="Wang W."/>
            <person name="Yang R."/>
        </authorList>
    </citation>
    <scope>NUCLEOTIDE SEQUENCE [LARGE SCALE GENOMIC DNA]</scope>
    <source>
        <strain evidence="22">TTIB1903HZAU</strain>
        <tissue evidence="22">Muscle</tissue>
    </source>
</reference>
<keyword evidence="5 17" id="KW-0851">Voltage-gated channel</keyword>
<sequence length="538" mass="59666">MGAARVKRRFSAVVDIPLDEEEVMRLAQSDDVTSSQTDELPSPNCNGKVLVLDHSNGGKTEERDDDDEKEDDKNDGDGGGRRGGGRLGSVLRGESGLEGRQERRKRPSSASLSPSPPPDRHGQCRRPRRRFVGKDGRCNVTFVNMSDRGQRYLTDLFTTCVDIRWRWMLVVFTLSFLLSWLLFGFAFWLIAAAHGDLVPLASSSSVSSLAPPEAAENSGPAETVVDTEERCFQQVNSFMAAFLFSLETQTSIGYGFRSVTEACPLAVFAVVLQCIVGCIIDAFIIGAVMAKIAKPKKRNETLVFSDLALVAMRDGKLCMMWRVGNMRKSHLVEAHVRAQLLKPRVTPEGEFLPLDSEDINVGFDTGTDRIFLVSPVTIVHEINEESPFFEMDRRTLEGDKELEVVVILEGMVEATAMTTQCRSSYLASEILWGHRFEPVLFEKKKCYQVDYSHFNRTYEVTDTPTCSAKELAEKKYILGSRSSFCYENEVALQLSSAAPPCPAQFSPSQSSASSPSPSCARPTPPPRQDSCSEHPHIH</sequence>
<dbReference type="EMBL" id="SOYY01000024">
    <property type="protein sequence ID" value="KAA0703023.1"/>
    <property type="molecule type" value="Genomic_DNA"/>
</dbReference>
<dbReference type="InterPro" id="IPR014756">
    <property type="entry name" value="Ig_E-set"/>
</dbReference>
<proteinExistence type="inferred from homology"/>
<dbReference type="SUPFAM" id="SSF81324">
    <property type="entry name" value="Voltage-gated potassium channels"/>
    <property type="match status" value="1"/>
</dbReference>
<dbReference type="PANTHER" id="PTHR11767">
    <property type="entry name" value="INWARD RECTIFIER POTASSIUM CHANNEL"/>
    <property type="match status" value="1"/>
</dbReference>
<dbReference type="Gene3D" id="2.60.40.1400">
    <property type="entry name" value="G protein-activated inward rectifier potassium channel 1"/>
    <property type="match status" value="1"/>
</dbReference>
<evidence type="ECO:0000256" key="18">
    <source>
        <dbReference type="SAM" id="MobiDB-lite"/>
    </source>
</evidence>
<evidence type="ECO:0000256" key="11">
    <source>
        <dbReference type="ARBA" id="ARBA00034430"/>
    </source>
</evidence>
<evidence type="ECO:0000256" key="15">
    <source>
        <dbReference type="ARBA" id="ARBA00076077"/>
    </source>
</evidence>
<dbReference type="GO" id="GO:0034765">
    <property type="term" value="P:regulation of monoatomic ion transmembrane transport"/>
    <property type="evidence" value="ECO:0007669"/>
    <property type="project" value="TreeGrafter"/>
</dbReference>
<dbReference type="GO" id="GO:0034702">
    <property type="term" value="C:monoatomic ion channel complex"/>
    <property type="evidence" value="ECO:0007669"/>
    <property type="project" value="UniProtKB-KW"/>
</dbReference>
<dbReference type="GO" id="GO:0005242">
    <property type="term" value="F:inward rectifier potassium channel activity"/>
    <property type="evidence" value="ECO:0007669"/>
    <property type="project" value="InterPro"/>
</dbReference>
<keyword evidence="9 19" id="KW-0472">Membrane</keyword>
<dbReference type="PANTHER" id="PTHR11767:SF40">
    <property type="entry name" value="ATP-SENSITIVE INWARD RECTIFIER POTASSIUM CHANNEL 14"/>
    <property type="match status" value="1"/>
</dbReference>
<dbReference type="GO" id="GO:0007399">
    <property type="term" value="P:nervous system development"/>
    <property type="evidence" value="ECO:0007669"/>
    <property type="project" value="UniProtKB-ARBA"/>
</dbReference>
<evidence type="ECO:0000256" key="16">
    <source>
        <dbReference type="ARBA" id="ARBA00081071"/>
    </source>
</evidence>
<keyword evidence="8 17" id="KW-0406">Ion transport</keyword>
<dbReference type="GO" id="GO:1990573">
    <property type="term" value="P:potassium ion import across plasma membrane"/>
    <property type="evidence" value="ECO:0007669"/>
    <property type="project" value="TreeGrafter"/>
</dbReference>
<feature type="compositionally biased region" description="Low complexity" evidence="18">
    <location>
        <begin position="498"/>
        <end position="521"/>
    </location>
</feature>
<evidence type="ECO:0000256" key="14">
    <source>
        <dbReference type="ARBA" id="ARBA00072191"/>
    </source>
</evidence>
<comment type="subcellular location">
    <subcellularLocation>
        <location evidence="1 17">Membrane</location>
        <topology evidence="1 17">Multi-pass membrane protein</topology>
    </subcellularLocation>
</comment>
<evidence type="ECO:0000256" key="2">
    <source>
        <dbReference type="ARBA" id="ARBA00022448"/>
    </source>
</evidence>
<evidence type="ECO:0000313" key="23">
    <source>
        <dbReference type="Proteomes" id="UP000324632"/>
    </source>
</evidence>
<dbReference type="Pfam" id="PF01007">
    <property type="entry name" value="IRK"/>
    <property type="match status" value="1"/>
</dbReference>
<evidence type="ECO:0000256" key="10">
    <source>
        <dbReference type="ARBA" id="ARBA00023303"/>
    </source>
</evidence>
<evidence type="ECO:0000256" key="3">
    <source>
        <dbReference type="ARBA" id="ARBA00022538"/>
    </source>
</evidence>
<evidence type="ECO:0000256" key="5">
    <source>
        <dbReference type="ARBA" id="ARBA00022882"/>
    </source>
</evidence>
<feature type="compositionally biased region" description="Polar residues" evidence="18">
    <location>
        <begin position="30"/>
        <end position="45"/>
    </location>
</feature>
<dbReference type="InterPro" id="IPR016449">
    <property type="entry name" value="K_chnl_inward-rec_Kir"/>
</dbReference>
<evidence type="ECO:0000256" key="7">
    <source>
        <dbReference type="ARBA" id="ARBA00022989"/>
    </source>
</evidence>
<feature type="transmembrane region" description="Helical" evidence="19">
    <location>
        <begin position="265"/>
        <end position="290"/>
    </location>
</feature>
<dbReference type="FunFam" id="1.10.287.70:FF:000019">
    <property type="entry name" value="G protein-activated inward rectifier potassium channel 1"/>
    <property type="match status" value="1"/>
</dbReference>
<dbReference type="FunFam" id="2.60.40.1400:FF:000001">
    <property type="entry name" value="G protein-activated inward rectifier potassium channel 2"/>
    <property type="match status" value="1"/>
</dbReference>
<dbReference type="Gene3D" id="1.10.287.70">
    <property type="match status" value="1"/>
</dbReference>
<evidence type="ECO:0000256" key="4">
    <source>
        <dbReference type="ARBA" id="ARBA00022692"/>
    </source>
</evidence>
<comment type="catalytic activity">
    <reaction evidence="11">
        <text>K(+)(in) = K(+)(out)</text>
        <dbReference type="Rhea" id="RHEA:29463"/>
        <dbReference type="ChEBI" id="CHEBI:29103"/>
    </reaction>
</comment>
<evidence type="ECO:0000256" key="8">
    <source>
        <dbReference type="ARBA" id="ARBA00023065"/>
    </source>
</evidence>
<evidence type="ECO:0000256" key="17">
    <source>
        <dbReference type="RuleBase" id="RU003822"/>
    </source>
</evidence>
<evidence type="ECO:0000256" key="19">
    <source>
        <dbReference type="SAM" id="Phobius"/>
    </source>
</evidence>
<dbReference type="InterPro" id="IPR013518">
    <property type="entry name" value="K_chnl_inward-rec_Kir_cyto"/>
</dbReference>
<dbReference type="InterPro" id="IPR040445">
    <property type="entry name" value="Kir_TM"/>
</dbReference>
<evidence type="ECO:0000259" key="20">
    <source>
        <dbReference type="Pfam" id="PF01007"/>
    </source>
</evidence>
<name>A0A5A9N143_9TELE</name>
<keyword evidence="7 19" id="KW-1133">Transmembrane helix</keyword>
<comment type="subunit">
    <text evidence="13">Associates with KCNJ3/GIRK1 to form a G-protein-activated heteromultimer pore-forming unit. Interacts (via PDZ-binding motif) with SNX27 (via PDZ domain); the interaction is required when endocytosed to prevent degradation in lysosomes and promote recycling to the plasma membrane.</text>
</comment>
<keyword evidence="4 17" id="KW-0812">Transmembrane</keyword>
<evidence type="ECO:0000256" key="12">
    <source>
        <dbReference type="ARBA" id="ARBA00061604"/>
    </source>
</evidence>
<feature type="region of interest" description="Disordered" evidence="18">
    <location>
        <begin position="498"/>
        <end position="538"/>
    </location>
</feature>
<protein>
    <recommendedName>
        <fullName evidence="14">G protein-activated inward rectifier potassium channel 3</fullName>
    </recommendedName>
    <alternativeName>
        <fullName evidence="16">Inward rectifier K(+) channel Kir3.3</fullName>
    </alternativeName>
    <alternativeName>
        <fullName evidence="15">Potassium channel, inwardly rectifying subfamily J member 9</fullName>
    </alternativeName>
</protein>
<feature type="transmembrane region" description="Helical" evidence="19">
    <location>
        <begin position="167"/>
        <end position="190"/>
    </location>
</feature>
<comment type="similarity">
    <text evidence="12">Belongs to the inward rectifier-type potassium channel (TC 1.A.2.1) family. KCNJ9 subfamily.</text>
</comment>
<dbReference type="AlphaFoldDB" id="A0A5A9N143"/>
<keyword evidence="6 17" id="KW-0630">Potassium</keyword>
<keyword evidence="23" id="KW-1185">Reference proteome</keyword>
<keyword evidence="3 17" id="KW-0633">Potassium transport</keyword>
<feature type="domain" description="Potassium channel inwardly rectifying transmembrane" evidence="20">
    <location>
        <begin position="132"/>
        <end position="295"/>
    </location>
</feature>
<dbReference type="SUPFAM" id="SSF81296">
    <property type="entry name" value="E set domains"/>
    <property type="match status" value="1"/>
</dbReference>
<feature type="domain" description="Inward rectifier potassium channel C-terminal" evidence="21">
    <location>
        <begin position="302"/>
        <end position="475"/>
    </location>
</feature>
<dbReference type="Pfam" id="PF17655">
    <property type="entry name" value="IRK_C"/>
    <property type="match status" value="1"/>
</dbReference>
<organism evidence="22 23">
    <name type="scientific">Triplophysa tibetana</name>
    <dbReference type="NCBI Taxonomy" id="1572043"/>
    <lineage>
        <taxon>Eukaryota</taxon>
        <taxon>Metazoa</taxon>
        <taxon>Chordata</taxon>
        <taxon>Craniata</taxon>
        <taxon>Vertebrata</taxon>
        <taxon>Euteleostomi</taxon>
        <taxon>Actinopterygii</taxon>
        <taxon>Neopterygii</taxon>
        <taxon>Teleostei</taxon>
        <taxon>Ostariophysi</taxon>
        <taxon>Cypriniformes</taxon>
        <taxon>Nemacheilidae</taxon>
        <taxon>Triplophysa</taxon>
    </lineage>
</organism>
<accession>A0A5A9N143</accession>
<evidence type="ECO:0000256" key="9">
    <source>
        <dbReference type="ARBA" id="ARBA00023136"/>
    </source>
</evidence>
<evidence type="ECO:0000256" key="1">
    <source>
        <dbReference type="ARBA" id="ARBA00004141"/>
    </source>
</evidence>